<dbReference type="Proteomes" id="UP000707071">
    <property type="component" value="Unassembled WGS sequence"/>
</dbReference>
<evidence type="ECO:0000313" key="2">
    <source>
        <dbReference type="EMBL" id="KAG6293308.1"/>
    </source>
</evidence>
<reference evidence="2 3" key="1">
    <citation type="journal article" date="2020" name="bioRxiv">
        <title>Whole genome comparisons of ergot fungi reveals the divergence and evolution of species within the genus Claviceps are the result of varying mechanisms driving genome evolution and host range expansion.</title>
        <authorList>
            <person name="Wyka S.A."/>
            <person name="Mondo S.J."/>
            <person name="Liu M."/>
            <person name="Dettman J."/>
            <person name="Nalam V."/>
            <person name="Broders K.D."/>
        </authorList>
    </citation>
    <scope>NUCLEOTIDE SEQUENCE [LARGE SCALE GENOMIC DNA]</scope>
    <source>
        <strain evidence="2 3">Clav52</strain>
    </source>
</reference>
<sequence>MSETSSRALTPTFPQQGPPKRPPSAPQAPPKHLGAAPFHAPRLPKPPETSESPLKAPWGPGGCRCLRPSVPSVLCSVLSVTLISAVSVTPRVVRFT</sequence>
<comment type="caution">
    <text evidence="2">The sequence shown here is derived from an EMBL/GenBank/DDBJ whole genome shotgun (WGS) entry which is preliminary data.</text>
</comment>
<evidence type="ECO:0000256" key="1">
    <source>
        <dbReference type="SAM" id="MobiDB-lite"/>
    </source>
</evidence>
<keyword evidence="3" id="KW-1185">Reference proteome</keyword>
<gene>
    <name evidence="2" type="ORF">E4U09_003050</name>
</gene>
<accession>A0A9P7QF33</accession>
<evidence type="ECO:0000313" key="3">
    <source>
        <dbReference type="Proteomes" id="UP000707071"/>
    </source>
</evidence>
<organism evidence="2 3">
    <name type="scientific">Claviceps aff. purpurea</name>
    <dbReference type="NCBI Taxonomy" id="1967640"/>
    <lineage>
        <taxon>Eukaryota</taxon>
        <taxon>Fungi</taxon>
        <taxon>Dikarya</taxon>
        <taxon>Ascomycota</taxon>
        <taxon>Pezizomycotina</taxon>
        <taxon>Sordariomycetes</taxon>
        <taxon>Hypocreomycetidae</taxon>
        <taxon>Hypocreales</taxon>
        <taxon>Clavicipitaceae</taxon>
        <taxon>Claviceps</taxon>
    </lineage>
</organism>
<feature type="compositionally biased region" description="Pro residues" evidence="1">
    <location>
        <begin position="16"/>
        <end position="29"/>
    </location>
</feature>
<feature type="region of interest" description="Disordered" evidence="1">
    <location>
        <begin position="1"/>
        <end position="60"/>
    </location>
</feature>
<dbReference type="EMBL" id="SRRH01000248">
    <property type="protein sequence ID" value="KAG6293308.1"/>
    <property type="molecule type" value="Genomic_DNA"/>
</dbReference>
<dbReference type="AlphaFoldDB" id="A0A9P7QF33"/>
<proteinExistence type="predicted"/>
<name>A0A9P7QF33_9HYPO</name>
<protein>
    <submittedName>
        <fullName evidence="2">Uncharacterized protein</fullName>
    </submittedName>
</protein>
<feature type="non-terminal residue" evidence="2">
    <location>
        <position position="96"/>
    </location>
</feature>